<comment type="caution">
    <text evidence="2">The sequence shown here is derived from an EMBL/GenBank/DDBJ whole genome shotgun (WGS) entry which is preliminary data.</text>
</comment>
<protein>
    <submittedName>
        <fullName evidence="2">Uncharacterized protein</fullName>
    </submittedName>
</protein>
<proteinExistence type="predicted"/>
<feature type="transmembrane region" description="Helical" evidence="1">
    <location>
        <begin position="12"/>
        <end position="35"/>
    </location>
</feature>
<keyword evidence="1" id="KW-0812">Transmembrane</keyword>
<gene>
    <name evidence="2" type="ORF">J2S11_001671</name>
</gene>
<feature type="transmembrane region" description="Helical" evidence="1">
    <location>
        <begin position="47"/>
        <end position="65"/>
    </location>
</feature>
<dbReference type="RefSeq" id="WP_307393255.1">
    <property type="nucleotide sequence ID" value="NZ_BAAADK010000011.1"/>
</dbReference>
<keyword evidence="1" id="KW-1133">Transmembrane helix</keyword>
<reference evidence="2 3" key="1">
    <citation type="submission" date="2023-07" db="EMBL/GenBank/DDBJ databases">
        <title>Genomic Encyclopedia of Type Strains, Phase IV (KMG-IV): sequencing the most valuable type-strain genomes for metagenomic binning, comparative biology and taxonomic classification.</title>
        <authorList>
            <person name="Goeker M."/>
        </authorList>
    </citation>
    <scope>NUCLEOTIDE SEQUENCE [LARGE SCALE GENOMIC DNA]</scope>
    <source>
        <strain evidence="2 3">DSM 12751</strain>
    </source>
</reference>
<organism evidence="2 3">
    <name type="scientific">Caldalkalibacillus horti</name>
    <dbReference type="NCBI Taxonomy" id="77523"/>
    <lineage>
        <taxon>Bacteria</taxon>
        <taxon>Bacillati</taxon>
        <taxon>Bacillota</taxon>
        <taxon>Bacilli</taxon>
        <taxon>Bacillales</taxon>
        <taxon>Bacillaceae</taxon>
        <taxon>Caldalkalibacillus</taxon>
    </lineage>
</organism>
<keyword evidence="1" id="KW-0472">Membrane</keyword>
<keyword evidence="3" id="KW-1185">Reference proteome</keyword>
<evidence type="ECO:0000313" key="2">
    <source>
        <dbReference type="EMBL" id="MDQ0165770.1"/>
    </source>
</evidence>
<sequence length="149" mass="16669">MSYLRRTAFISMVLGFLSVSVSFLFSFVIGVLWLADSFAGNDYFGPIIYYFWASLPVVIVAPLLFIKQIVKLKHAELIVASVSTGIIYSFLSITLLNQYINVIDYLPPRQRLVLLIKYSAEDTSIIFLGLVLCISIFLVGALSSMRAKV</sequence>
<feature type="transmembrane region" description="Helical" evidence="1">
    <location>
        <begin position="125"/>
        <end position="145"/>
    </location>
</feature>
<dbReference type="EMBL" id="JAUSTY010000005">
    <property type="protein sequence ID" value="MDQ0165770.1"/>
    <property type="molecule type" value="Genomic_DNA"/>
</dbReference>
<accession>A0ABT9VY17</accession>
<name>A0ABT9VY17_9BACI</name>
<evidence type="ECO:0000256" key="1">
    <source>
        <dbReference type="SAM" id="Phobius"/>
    </source>
</evidence>
<evidence type="ECO:0000313" key="3">
    <source>
        <dbReference type="Proteomes" id="UP001235840"/>
    </source>
</evidence>
<feature type="transmembrane region" description="Helical" evidence="1">
    <location>
        <begin position="77"/>
        <end position="100"/>
    </location>
</feature>
<dbReference type="Proteomes" id="UP001235840">
    <property type="component" value="Unassembled WGS sequence"/>
</dbReference>